<protein>
    <submittedName>
        <fullName evidence="3">Acid phosphatase</fullName>
    </submittedName>
</protein>
<evidence type="ECO:0000313" key="4">
    <source>
        <dbReference type="Proteomes" id="UP001165498"/>
    </source>
</evidence>
<dbReference type="Pfam" id="PF03767">
    <property type="entry name" value="Acid_phosphat_B"/>
    <property type="match status" value="1"/>
</dbReference>
<dbReference type="InterPro" id="IPR005519">
    <property type="entry name" value="Acid_phosphat_B-like"/>
</dbReference>
<accession>A0ABT1QU10</accession>
<dbReference type="Gene3D" id="3.40.50.1000">
    <property type="entry name" value="HAD superfamily/HAD-like"/>
    <property type="match status" value="1"/>
</dbReference>
<dbReference type="InterPro" id="IPR023214">
    <property type="entry name" value="HAD_sf"/>
</dbReference>
<dbReference type="PANTHER" id="PTHR31284:SF10">
    <property type="entry name" value="ACID PHOSPHATASE-LIKE PROTEIN"/>
    <property type="match status" value="1"/>
</dbReference>
<dbReference type="PROSITE" id="PS51257">
    <property type="entry name" value="PROKAR_LIPOPROTEIN"/>
    <property type="match status" value="1"/>
</dbReference>
<dbReference type="PIRSF" id="PIRSF019271">
    <property type="entry name" value="Acid_Ptase_C"/>
    <property type="match status" value="1"/>
</dbReference>
<keyword evidence="1 2" id="KW-0732">Signal</keyword>
<evidence type="ECO:0000256" key="2">
    <source>
        <dbReference type="SAM" id="SignalP"/>
    </source>
</evidence>
<feature type="signal peptide" evidence="2">
    <location>
        <begin position="1"/>
        <end position="24"/>
    </location>
</feature>
<dbReference type="PANTHER" id="PTHR31284">
    <property type="entry name" value="ACID PHOSPHATASE-LIKE PROTEIN"/>
    <property type="match status" value="1"/>
</dbReference>
<evidence type="ECO:0000313" key="3">
    <source>
        <dbReference type="EMBL" id="MCQ4165790.1"/>
    </source>
</evidence>
<dbReference type="SFLD" id="SFLDG01125">
    <property type="entry name" value="C1.1:_Acid_Phosphatase_Like"/>
    <property type="match status" value="1"/>
</dbReference>
<reference evidence="3" key="1">
    <citation type="submission" date="2022-07" db="EMBL/GenBank/DDBJ databases">
        <title>Tahibacter sp., a new gammaproteobacterium isolated from the silt sample collected at pig farm.</title>
        <authorList>
            <person name="Chen H."/>
        </authorList>
    </citation>
    <scope>NUCLEOTIDE SEQUENCE</scope>
    <source>
        <strain evidence="3">P2K</strain>
    </source>
</reference>
<organism evidence="3 4">
    <name type="scientific">Tahibacter harae</name>
    <dbReference type="NCBI Taxonomy" id="2963937"/>
    <lineage>
        <taxon>Bacteria</taxon>
        <taxon>Pseudomonadati</taxon>
        <taxon>Pseudomonadota</taxon>
        <taxon>Gammaproteobacteria</taxon>
        <taxon>Lysobacterales</taxon>
        <taxon>Rhodanobacteraceae</taxon>
        <taxon>Tahibacter</taxon>
    </lineage>
</organism>
<sequence>MFRSAAVLSLLLLAGCAAGPTRNAQAPAAAEPPPPALNYAETNLNATLWAQASLEHDLSYRGIYAQATRQLGAALKQKDWDALPKGERKKPLSKSLKPAVIVDVDETVLDNSPYQARLIRDGKEYDEFSWDEWCREQRAMALPGALDFARAAAAKGITVFYLTNRAQHLNEATLANLRSAGFPVSDKETVFLGLGTVVEGCEANGSAKGCRRELISRKYRVLAMVGDQLGDFIDVENNAPAARAEAAQPYQAWFGERWFMLPNPTYGSWDGAILGNERGADAPTKHRIRREALRTE</sequence>
<feature type="chain" id="PRO_5045368293" evidence="2">
    <location>
        <begin position="25"/>
        <end position="296"/>
    </location>
</feature>
<evidence type="ECO:0000256" key="1">
    <source>
        <dbReference type="ARBA" id="ARBA00022729"/>
    </source>
</evidence>
<dbReference type="SUPFAM" id="SSF56784">
    <property type="entry name" value="HAD-like"/>
    <property type="match status" value="1"/>
</dbReference>
<name>A0ABT1QU10_9GAMM</name>
<dbReference type="InterPro" id="IPR036412">
    <property type="entry name" value="HAD-like_sf"/>
</dbReference>
<dbReference type="InterPro" id="IPR006423">
    <property type="entry name" value="Lipo_e_P4"/>
</dbReference>
<gene>
    <name evidence="3" type="ORF">NM961_13800</name>
</gene>
<comment type="caution">
    <text evidence="3">The sequence shown here is derived from an EMBL/GenBank/DDBJ whole genome shotgun (WGS) entry which is preliminary data.</text>
</comment>
<keyword evidence="4" id="KW-1185">Reference proteome</keyword>
<dbReference type="EMBL" id="JANFQO010000012">
    <property type="protein sequence ID" value="MCQ4165790.1"/>
    <property type="molecule type" value="Genomic_DNA"/>
</dbReference>
<dbReference type="RefSeq" id="WP_255914980.1">
    <property type="nucleotide sequence ID" value="NZ_JANFQO010000012.1"/>
</dbReference>
<dbReference type="Proteomes" id="UP001165498">
    <property type="component" value="Unassembled WGS sequence"/>
</dbReference>
<dbReference type="SFLD" id="SFLDS00003">
    <property type="entry name" value="Haloacid_Dehalogenase"/>
    <property type="match status" value="1"/>
</dbReference>
<proteinExistence type="predicted"/>